<comment type="caution">
    <text evidence="1">The sequence shown here is derived from an EMBL/GenBank/DDBJ whole genome shotgun (WGS) entry which is preliminary data.</text>
</comment>
<dbReference type="OrthoDB" id="2621268at2"/>
<sequence>MGIAASFNSNGESIDVGITPKNNYSPAVVSFRTFTDCINLHLTDEQIAEAAYVFNQYLDGIRYPETPDQQQILNAEINQSIEEAIA</sequence>
<keyword evidence="2" id="KW-1185">Reference proteome</keyword>
<name>A0A168DIH7_9BACL</name>
<organism evidence="1 2">
    <name type="scientific">Paenibacillus glacialis</name>
    <dbReference type="NCBI Taxonomy" id="494026"/>
    <lineage>
        <taxon>Bacteria</taxon>
        <taxon>Bacillati</taxon>
        <taxon>Bacillota</taxon>
        <taxon>Bacilli</taxon>
        <taxon>Bacillales</taxon>
        <taxon>Paenibacillaceae</taxon>
        <taxon>Paenibacillus</taxon>
    </lineage>
</organism>
<evidence type="ECO:0000313" key="1">
    <source>
        <dbReference type="EMBL" id="OAB34237.1"/>
    </source>
</evidence>
<dbReference type="EMBL" id="LVJH01000070">
    <property type="protein sequence ID" value="OAB34237.1"/>
    <property type="molecule type" value="Genomic_DNA"/>
</dbReference>
<accession>A0A168DIH7</accession>
<gene>
    <name evidence="1" type="ORF">PGLA_25000</name>
</gene>
<proteinExistence type="predicted"/>
<reference evidence="1 2" key="1">
    <citation type="submission" date="2016-03" db="EMBL/GenBank/DDBJ databases">
        <title>Draft genome sequence of Paenibacillus glacialis DSM 22343.</title>
        <authorList>
            <person name="Shin S.-K."/>
            <person name="Yi H."/>
        </authorList>
    </citation>
    <scope>NUCLEOTIDE SEQUENCE [LARGE SCALE GENOMIC DNA]</scope>
    <source>
        <strain evidence="1 2">DSM 22343</strain>
    </source>
</reference>
<dbReference type="AlphaFoldDB" id="A0A168DIH7"/>
<dbReference type="STRING" id="494026.PGLA_25000"/>
<evidence type="ECO:0000313" key="2">
    <source>
        <dbReference type="Proteomes" id="UP000076967"/>
    </source>
</evidence>
<protein>
    <submittedName>
        <fullName evidence="1">Uncharacterized protein</fullName>
    </submittedName>
</protein>
<dbReference type="Proteomes" id="UP000076967">
    <property type="component" value="Unassembled WGS sequence"/>
</dbReference>